<feature type="domain" description="Agouti" evidence="8">
    <location>
        <begin position="112"/>
        <end position="153"/>
    </location>
</feature>
<protein>
    <recommendedName>
        <fullName evidence="8">Agouti domain-containing protein</fullName>
    </recommendedName>
</protein>
<dbReference type="PROSITE" id="PS51150">
    <property type="entry name" value="AGOUTI_2"/>
    <property type="match status" value="1"/>
</dbReference>
<dbReference type="AlphaFoldDB" id="A0A8D0BAZ4"/>
<dbReference type="SUPFAM" id="SSF57055">
    <property type="entry name" value="Agouti-related protein"/>
    <property type="match status" value="1"/>
</dbReference>
<reference evidence="9" key="1">
    <citation type="submission" date="2025-08" db="UniProtKB">
        <authorList>
            <consortium name="Ensembl"/>
        </authorList>
    </citation>
    <scope>IDENTIFICATION</scope>
</reference>
<dbReference type="GO" id="GO:0008343">
    <property type="term" value="P:adult feeding behavior"/>
    <property type="evidence" value="ECO:0007669"/>
    <property type="project" value="TreeGrafter"/>
</dbReference>
<dbReference type="Proteomes" id="UP000694421">
    <property type="component" value="Unplaced"/>
</dbReference>
<evidence type="ECO:0000256" key="2">
    <source>
        <dbReference type="ARBA" id="ARBA00022525"/>
    </source>
</evidence>
<dbReference type="Ensembl" id="ENSSMRT00000006405.1">
    <property type="protein sequence ID" value="ENSSMRP00000005446.1"/>
    <property type="gene ID" value="ENSSMRG00000004431.1"/>
</dbReference>
<feature type="disulfide bond" evidence="6">
    <location>
        <begin position="135"/>
        <end position="142"/>
    </location>
</feature>
<evidence type="ECO:0000256" key="3">
    <source>
        <dbReference type="ARBA" id="ARBA00022729"/>
    </source>
</evidence>
<feature type="disulfide bond" evidence="6">
    <location>
        <begin position="126"/>
        <end position="144"/>
    </location>
</feature>
<name>A0A8D0BAZ4_SALMN</name>
<sequence>LSPTAYRLSKAMLWILLLSLGLLQGFPTTLASKPHPLVNSRSLPDEADSSSPSRLQIVEEEPPGQYDHTTAYAALVPLLSSDRLHIVNALLFLFSQTLLAVHDREERSPRRCLRLQESCLDQKLPCCDACAICYCRFFKANCYCKRIGNASSCGRN</sequence>
<dbReference type="PANTHER" id="PTHR16551:SF4">
    <property type="entry name" value="AGOUTI-RELATED PROTEIN"/>
    <property type="match status" value="1"/>
</dbReference>
<keyword evidence="5 6" id="KW-1015">Disulfide bond</keyword>
<dbReference type="PROSITE" id="PS60024">
    <property type="entry name" value="AGOUTI_1"/>
    <property type="match status" value="1"/>
</dbReference>
<feature type="disulfide bond" evidence="6">
    <location>
        <begin position="119"/>
        <end position="133"/>
    </location>
</feature>
<evidence type="ECO:0000256" key="5">
    <source>
        <dbReference type="ARBA" id="ARBA00023157"/>
    </source>
</evidence>
<keyword evidence="10" id="KW-1185">Reference proteome</keyword>
<dbReference type="PANTHER" id="PTHR16551">
    <property type="entry name" value="AGOUTI RELATED"/>
    <property type="match status" value="1"/>
</dbReference>
<feature type="signal peptide" evidence="7">
    <location>
        <begin position="1"/>
        <end position="31"/>
    </location>
</feature>
<evidence type="ECO:0000256" key="4">
    <source>
        <dbReference type="ARBA" id="ARBA00022854"/>
    </source>
</evidence>
<dbReference type="GO" id="GO:0070996">
    <property type="term" value="F:type 1 melanocortin receptor binding"/>
    <property type="evidence" value="ECO:0007669"/>
    <property type="project" value="TreeGrafter"/>
</dbReference>
<keyword evidence="2" id="KW-0964">Secreted</keyword>
<keyword evidence="4" id="KW-0960">Knottin</keyword>
<dbReference type="SMART" id="SM00792">
    <property type="entry name" value="Agouti"/>
    <property type="match status" value="1"/>
</dbReference>
<evidence type="ECO:0000259" key="8">
    <source>
        <dbReference type="PROSITE" id="PS51150"/>
    </source>
</evidence>
<comment type="caution">
    <text evidence="6">Lacks conserved residue(s) required for the propagation of feature annotation.</text>
</comment>
<proteinExistence type="predicted"/>
<evidence type="ECO:0000256" key="7">
    <source>
        <dbReference type="SAM" id="SignalP"/>
    </source>
</evidence>
<dbReference type="GO" id="GO:0009755">
    <property type="term" value="P:hormone-mediated signaling pathway"/>
    <property type="evidence" value="ECO:0007669"/>
    <property type="project" value="InterPro"/>
</dbReference>
<dbReference type="InterPro" id="IPR036836">
    <property type="entry name" value="Agouti_dom_sf"/>
</dbReference>
<comment type="subcellular location">
    <subcellularLocation>
        <location evidence="1">Secreted</location>
    </subcellularLocation>
</comment>
<dbReference type="GO" id="GO:0005184">
    <property type="term" value="F:neuropeptide hormone activity"/>
    <property type="evidence" value="ECO:0007669"/>
    <property type="project" value="TreeGrafter"/>
</dbReference>
<feature type="disulfide bond" evidence="6">
    <location>
        <begin position="112"/>
        <end position="127"/>
    </location>
</feature>
<dbReference type="GO" id="GO:0005615">
    <property type="term" value="C:extracellular space"/>
    <property type="evidence" value="ECO:0007669"/>
    <property type="project" value="TreeGrafter"/>
</dbReference>
<organism evidence="9 10">
    <name type="scientific">Salvator merianae</name>
    <name type="common">Argentine black and white tegu</name>
    <name type="synonym">Tupinambis merianae</name>
    <dbReference type="NCBI Taxonomy" id="96440"/>
    <lineage>
        <taxon>Eukaryota</taxon>
        <taxon>Metazoa</taxon>
        <taxon>Chordata</taxon>
        <taxon>Craniata</taxon>
        <taxon>Vertebrata</taxon>
        <taxon>Euteleostomi</taxon>
        <taxon>Lepidosauria</taxon>
        <taxon>Squamata</taxon>
        <taxon>Bifurcata</taxon>
        <taxon>Unidentata</taxon>
        <taxon>Episquamata</taxon>
        <taxon>Laterata</taxon>
        <taxon>Teiioidea</taxon>
        <taxon>Teiidae</taxon>
        <taxon>Salvator</taxon>
    </lineage>
</organism>
<feature type="chain" id="PRO_5034185698" description="Agouti domain-containing protein" evidence="7">
    <location>
        <begin position="32"/>
        <end position="156"/>
    </location>
</feature>
<dbReference type="Gene3D" id="4.10.760.10">
    <property type="entry name" value="Agouti domain"/>
    <property type="match status" value="1"/>
</dbReference>
<accession>A0A8D0BAZ4</accession>
<reference evidence="9" key="2">
    <citation type="submission" date="2025-09" db="UniProtKB">
        <authorList>
            <consortium name="Ensembl"/>
        </authorList>
    </citation>
    <scope>IDENTIFICATION</scope>
</reference>
<dbReference type="Pfam" id="PF05039">
    <property type="entry name" value="Agouti"/>
    <property type="match status" value="1"/>
</dbReference>
<dbReference type="InterPro" id="IPR027300">
    <property type="entry name" value="Agouti_dom"/>
</dbReference>
<dbReference type="InterPro" id="IPR007733">
    <property type="entry name" value="Agouti"/>
</dbReference>
<evidence type="ECO:0000313" key="10">
    <source>
        <dbReference type="Proteomes" id="UP000694421"/>
    </source>
</evidence>
<evidence type="ECO:0000256" key="1">
    <source>
        <dbReference type="ARBA" id="ARBA00004613"/>
    </source>
</evidence>
<dbReference type="GO" id="GO:0007218">
    <property type="term" value="P:neuropeptide signaling pathway"/>
    <property type="evidence" value="ECO:0007669"/>
    <property type="project" value="TreeGrafter"/>
</dbReference>
<dbReference type="GeneTree" id="ENSGT00970000195793"/>
<dbReference type="GO" id="GO:2000253">
    <property type="term" value="P:positive regulation of feeding behavior"/>
    <property type="evidence" value="ECO:0007669"/>
    <property type="project" value="TreeGrafter"/>
</dbReference>
<evidence type="ECO:0000313" key="9">
    <source>
        <dbReference type="Ensembl" id="ENSSMRP00000005446.1"/>
    </source>
</evidence>
<keyword evidence="3 7" id="KW-0732">Signal</keyword>
<evidence type="ECO:0000256" key="6">
    <source>
        <dbReference type="PROSITE-ProRule" id="PRU00494"/>
    </source>
</evidence>